<evidence type="ECO:0008006" key="8">
    <source>
        <dbReference type="Google" id="ProtNLM"/>
    </source>
</evidence>
<sequence>MSLEGDVFIQQVATYVRRHEDVLAHGLARLQAHPTTADKPVRIQFSLHHLYYLLDRINAPDDVGPLNVKLDADDWGATEPTFISFLTSSHTAPVDSDTKSVSSIGSVKSMVSSASTYFRSMNFSKDPKVVSKDLKYLYSVFTKLPCLVLSPRTKLAPVAGFEEYPCDTAVPLKLFTNLQVLEICEYDPNEIYGWHLLSEQLRILVVKKATKLNDLTHLLFQLVVDDDYGRASFAVAHQSPYHKRSSSGNLLGSYSGPPTSGLGLSQVGAPPPAHPTNHAAANNSAFRRPRSRASTLDASYSTKPSVSPSRPGAAATGDTSCSRDYTSLPASKWPQLKQLSVTDSAILSVPAYAFKPLSGLVKLNLSSNLLEEIPPGLHHLPNLKYLNLSGNYIKTLANLPRTLTHLVSLNLNNNKLTSLSGLERLARCERIDVRRNFIATTTEFRSLVLLYIKCPSLSHVYLAGNQLPKGYRVELFNLFNGVKYKNMIKIDDSRPGYFESVVLMDAQSAFKHLELFFLQQKPGPSSENSQAHVAVGGRRLSVLTVSPRVDNHLFEQMQADPSPSSTPPPKPKSKPRWKGHQRSRTLDSALDSLLETTSTPLAPIAGSPRMKVPPAAGVAATSSLSSLSSSPTTTPASAVPRRYDLGHTVVSTSPTVLQESTSMYELAAITRGPPPLAPSALNNRGDRSPASTKSKRSSTFTVVDSTTAPSILTPVQVTARMSSS</sequence>
<organism evidence="6 7">
    <name type="scientific">Diutina rugosa</name>
    <name type="common">Yeast</name>
    <name type="synonym">Candida rugosa</name>
    <dbReference type="NCBI Taxonomy" id="5481"/>
    <lineage>
        <taxon>Eukaryota</taxon>
        <taxon>Fungi</taxon>
        <taxon>Dikarya</taxon>
        <taxon>Ascomycota</taxon>
        <taxon>Saccharomycotina</taxon>
        <taxon>Pichiomycetes</taxon>
        <taxon>Debaryomycetaceae</taxon>
        <taxon>Diutina</taxon>
    </lineage>
</organism>
<dbReference type="RefSeq" id="XP_034014750.1">
    <property type="nucleotide sequence ID" value="XM_034157169.1"/>
</dbReference>
<evidence type="ECO:0000256" key="1">
    <source>
        <dbReference type="ARBA" id="ARBA00004496"/>
    </source>
</evidence>
<dbReference type="Gene3D" id="3.80.10.10">
    <property type="entry name" value="Ribonuclease Inhibitor"/>
    <property type="match status" value="2"/>
</dbReference>
<name>A0A642UYE9_DIURU</name>
<dbReference type="EMBL" id="SWFT01000019">
    <property type="protein sequence ID" value="KAA8907744.1"/>
    <property type="molecule type" value="Genomic_DNA"/>
</dbReference>
<dbReference type="PANTHER" id="PTHR15454">
    <property type="entry name" value="NISCHARIN RELATED"/>
    <property type="match status" value="1"/>
</dbReference>
<dbReference type="VEuPathDB" id="FungiDB:DIURU_000431"/>
<dbReference type="OMA" id="RQDFGNT"/>
<dbReference type="InterPro" id="IPR032675">
    <property type="entry name" value="LRR_dom_sf"/>
</dbReference>
<feature type="region of interest" description="Disordered" evidence="5">
    <location>
        <begin position="261"/>
        <end position="321"/>
    </location>
</feature>
<feature type="region of interest" description="Disordered" evidence="5">
    <location>
        <begin position="597"/>
        <end position="617"/>
    </location>
</feature>
<feature type="compositionally biased region" description="Polar residues" evidence="5">
    <location>
        <begin position="689"/>
        <end position="709"/>
    </location>
</feature>
<dbReference type="PROSITE" id="PS51450">
    <property type="entry name" value="LRR"/>
    <property type="match status" value="3"/>
</dbReference>
<dbReference type="InterPro" id="IPR003591">
    <property type="entry name" value="Leu-rich_rpt_typical-subtyp"/>
</dbReference>
<dbReference type="GeneID" id="54779084"/>
<feature type="region of interest" description="Disordered" evidence="5">
    <location>
        <begin position="556"/>
        <end position="584"/>
    </location>
</feature>
<dbReference type="PANTHER" id="PTHR15454:SF69">
    <property type="entry name" value="SERINE_THREONINE-PROTEIN KINASE 11-INTERACTING PROTEIN"/>
    <property type="match status" value="1"/>
</dbReference>
<feature type="compositionally biased region" description="Basic residues" evidence="5">
    <location>
        <begin position="571"/>
        <end position="583"/>
    </location>
</feature>
<keyword evidence="3" id="KW-0433">Leucine-rich repeat</keyword>
<evidence type="ECO:0000313" key="7">
    <source>
        <dbReference type="Proteomes" id="UP000449547"/>
    </source>
</evidence>
<dbReference type="Proteomes" id="UP000449547">
    <property type="component" value="Unassembled WGS sequence"/>
</dbReference>
<gene>
    <name evidence="6" type="ORF">DIURU_000431</name>
</gene>
<evidence type="ECO:0000256" key="5">
    <source>
        <dbReference type="SAM" id="MobiDB-lite"/>
    </source>
</evidence>
<proteinExistence type="predicted"/>
<feature type="compositionally biased region" description="Low complexity" evidence="5">
    <location>
        <begin position="275"/>
        <end position="285"/>
    </location>
</feature>
<reference evidence="6 7" key="1">
    <citation type="submission" date="2019-07" db="EMBL/GenBank/DDBJ databases">
        <title>Genome assembly of two rare yeast pathogens: Diutina rugosa and Trichomonascus ciferrii.</title>
        <authorList>
            <person name="Mixao V."/>
            <person name="Saus E."/>
            <person name="Hansen A."/>
            <person name="Lass-Flor C."/>
            <person name="Gabaldon T."/>
        </authorList>
    </citation>
    <scope>NUCLEOTIDE SEQUENCE [LARGE SCALE GENOMIC DNA]</scope>
    <source>
        <strain evidence="6 7">CBS 613</strain>
    </source>
</reference>
<feature type="region of interest" description="Disordered" evidence="5">
    <location>
        <begin position="674"/>
        <end position="709"/>
    </location>
</feature>
<evidence type="ECO:0000256" key="2">
    <source>
        <dbReference type="ARBA" id="ARBA00022490"/>
    </source>
</evidence>
<feature type="compositionally biased region" description="Polar residues" evidence="5">
    <location>
        <begin position="292"/>
        <end position="308"/>
    </location>
</feature>
<dbReference type="SUPFAM" id="SSF52047">
    <property type="entry name" value="RNI-like"/>
    <property type="match status" value="1"/>
</dbReference>
<comment type="caution">
    <text evidence="6">The sequence shown here is derived from an EMBL/GenBank/DDBJ whole genome shotgun (WGS) entry which is preliminary data.</text>
</comment>
<dbReference type="AlphaFoldDB" id="A0A642UYE9"/>
<dbReference type="SMART" id="SM00369">
    <property type="entry name" value="LRR_TYP"/>
    <property type="match status" value="3"/>
</dbReference>
<evidence type="ECO:0000256" key="4">
    <source>
        <dbReference type="ARBA" id="ARBA00022737"/>
    </source>
</evidence>
<keyword evidence="4" id="KW-0677">Repeat</keyword>
<evidence type="ECO:0000313" key="6">
    <source>
        <dbReference type="EMBL" id="KAA8907744.1"/>
    </source>
</evidence>
<dbReference type="GO" id="GO:0005737">
    <property type="term" value="C:cytoplasm"/>
    <property type="evidence" value="ECO:0007669"/>
    <property type="project" value="UniProtKB-SubCell"/>
</dbReference>
<keyword evidence="7" id="KW-1185">Reference proteome</keyword>
<dbReference type="Pfam" id="PF13855">
    <property type="entry name" value="LRR_8"/>
    <property type="match status" value="1"/>
</dbReference>
<evidence type="ECO:0000256" key="3">
    <source>
        <dbReference type="ARBA" id="ARBA00022614"/>
    </source>
</evidence>
<dbReference type="InterPro" id="IPR001611">
    <property type="entry name" value="Leu-rich_rpt"/>
</dbReference>
<dbReference type="OrthoDB" id="676979at2759"/>
<protein>
    <recommendedName>
        <fullName evidence="8">Leucine-rich repeat-containing protein</fullName>
    </recommendedName>
</protein>
<keyword evidence="2" id="KW-0963">Cytoplasm</keyword>
<comment type="subcellular location">
    <subcellularLocation>
        <location evidence="1">Cytoplasm</location>
    </subcellularLocation>
</comment>
<accession>A0A642UYE9</accession>